<evidence type="ECO:0000256" key="1">
    <source>
        <dbReference type="SAM" id="MobiDB-lite"/>
    </source>
</evidence>
<comment type="caution">
    <text evidence="2">The sequence shown here is derived from an EMBL/GenBank/DDBJ whole genome shotgun (WGS) entry which is preliminary data.</text>
</comment>
<evidence type="ECO:0000313" key="3">
    <source>
        <dbReference type="Proteomes" id="UP001163850"/>
    </source>
</evidence>
<gene>
    <name evidence="2" type="ORF">F5890DRAFT_1474853</name>
</gene>
<accession>A0AA38PYF0</accession>
<dbReference type="Proteomes" id="UP001163850">
    <property type="component" value="Unassembled WGS sequence"/>
</dbReference>
<feature type="region of interest" description="Disordered" evidence="1">
    <location>
        <begin position="54"/>
        <end position="86"/>
    </location>
</feature>
<name>A0AA38PYF0_9AGAR</name>
<evidence type="ECO:0000313" key="2">
    <source>
        <dbReference type="EMBL" id="KAJ3984043.1"/>
    </source>
</evidence>
<organism evidence="2 3">
    <name type="scientific">Lentinula detonsa</name>
    <dbReference type="NCBI Taxonomy" id="2804962"/>
    <lineage>
        <taxon>Eukaryota</taxon>
        <taxon>Fungi</taxon>
        <taxon>Dikarya</taxon>
        <taxon>Basidiomycota</taxon>
        <taxon>Agaricomycotina</taxon>
        <taxon>Agaricomycetes</taxon>
        <taxon>Agaricomycetidae</taxon>
        <taxon>Agaricales</taxon>
        <taxon>Marasmiineae</taxon>
        <taxon>Omphalotaceae</taxon>
        <taxon>Lentinula</taxon>
    </lineage>
</organism>
<dbReference type="EMBL" id="MU802001">
    <property type="protein sequence ID" value="KAJ3984043.1"/>
    <property type="molecule type" value="Genomic_DNA"/>
</dbReference>
<sequence length="277" mass="31919">HSTIDPTGRLTGKVRPKYQNESTIDSIGSRSRYLLSNMLYQPSPRIRRTSINKVDAPGSSLDTEAPVSHLESRGRPKWISPRNEPNGRAVVKFPDSDEEGRVASHEPLVPQQIQTHVEDYFREKFPHIQCDVRFASDYKLRDTDGHFTILYNWEGQGGLWNEVMLGIGAPYREYGPVSGIPKVYFPKDSSIATPHIGPVPERIQQRLKDYFHNRYRDIQCDIQYESKTAYMAHDVEAAFNFVFWWKSSDVRSTRHHITLYSDGTSEEKVNDKKYAGR</sequence>
<feature type="non-terminal residue" evidence="2">
    <location>
        <position position="1"/>
    </location>
</feature>
<reference evidence="2" key="1">
    <citation type="submission" date="2022-08" db="EMBL/GenBank/DDBJ databases">
        <authorList>
            <consortium name="DOE Joint Genome Institute"/>
            <person name="Min B."/>
            <person name="Riley R."/>
            <person name="Sierra-Patev S."/>
            <person name="Naranjo-Ortiz M."/>
            <person name="Looney B."/>
            <person name="Konkel Z."/>
            <person name="Slot J.C."/>
            <person name="Sakamoto Y."/>
            <person name="Steenwyk J.L."/>
            <person name="Rokas A."/>
            <person name="Carro J."/>
            <person name="Camarero S."/>
            <person name="Ferreira P."/>
            <person name="Molpeceres G."/>
            <person name="Ruiz-Duenas F.J."/>
            <person name="Serrano A."/>
            <person name="Henrissat B."/>
            <person name="Drula E."/>
            <person name="Hughes K.W."/>
            <person name="Mata J.L."/>
            <person name="Ishikawa N.K."/>
            <person name="Vargas-Isla R."/>
            <person name="Ushijima S."/>
            <person name="Smith C.A."/>
            <person name="Ahrendt S."/>
            <person name="Andreopoulos W."/>
            <person name="He G."/>
            <person name="Labutti K."/>
            <person name="Lipzen A."/>
            <person name="Ng V."/>
            <person name="Sandor L."/>
            <person name="Barry K."/>
            <person name="Martinez A.T."/>
            <person name="Xiao Y."/>
            <person name="Gibbons J.G."/>
            <person name="Terashima K."/>
            <person name="Hibbett D.S."/>
            <person name="Grigoriev I.V."/>
        </authorList>
    </citation>
    <scope>NUCLEOTIDE SEQUENCE</scope>
    <source>
        <strain evidence="2">TFB7829</strain>
    </source>
</reference>
<dbReference type="AlphaFoldDB" id="A0AA38PYF0"/>
<protein>
    <submittedName>
        <fullName evidence="2">Uncharacterized protein</fullName>
    </submittedName>
</protein>
<proteinExistence type="predicted"/>